<keyword evidence="6" id="KW-1185">Reference proteome</keyword>
<evidence type="ECO:0000256" key="3">
    <source>
        <dbReference type="ARBA" id="ARBA00023163"/>
    </source>
</evidence>
<evidence type="ECO:0000259" key="4">
    <source>
        <dbReference type="Pfam" id="PF00440"/>
    </source>
</evidence>
<sequence length="216" mass="23741">MMNSSSPHRGGAAAHMKAVALKLFAERGIDGVTVRQIAEAAGQKNHNALTYYFGSKDALIRELIVDGARAIDQRRKDWINLRAQRGGPATVFEVVQGLVVTSIDPDPPAWGECYNRFVVGLQMSNRAFFMEVVGGEWNTGYVTFLNEIRRLMPDLPSEVLNQRFVFLGSALGGILAAREAELADRTREHPMWSSPDTLDAVAQALTAIVENRSIGQ</sequence>
<organism evidence="5 6">
    <name type="scientific">Novosphingobium cyanobacteriorum</name>
    <dbReference type="NCBI Taxonomy" id="3024215"/>
    <lineage>
        <taxon>Bacteria</taxon>
        <taxon>Pseudomonadati</taxon>
        <taxon>Pseudomonadota</taxon>
        <taxon>Alphaproteobacteria</taxon>
        <taxon>Sphingomonadales</taxon>
        <taxon>Sphingomonadaceae</taxon>
        <taxon>Novosphingobium</taxon>
    </lineage>
</organism>
<dbReference type="SUPFAM" id="SSF46689">
    <property type="entry name" value="Homeodomain-like"/>
    <property type="match status" value="1"/>
</dbReference>
<dbReference type="PANTHER" id="PTHR30055:SF234">
    <property type="entry name" value="HTH-TYPE TRANSCRIPTIONAL REGULATOR BETI"/>
    <property type="match status" value="1"/>
</dbReference>
<protein>
    <submittedName>
        <fullName evidence="5">Helix-turn-helix domain containing protein</fullName>
    </submittedName>
</protein>
<dbReference type="Gene3D" id="1.10.357.10">
    <property type="entry name" value="Tetracycline Repressor, domain 2"/>
    <property type="match status" value="1"/>
</dbReference>
<evidence type="ECO:0000256" key="1">
    <source>
        <dbReference type="ARBA" id="ARBA00023015"/>
    </source>
</evidence>
<dbReference type="InterPro" id="IPR001647">
    <property type="entry name" value="HTH_TetR"/>
</dbReference>
<dbReference type="PANTHER" id="PTHR30055">
    <property type="entry name" value="HTH-TYPE TRANSCRIPTIONAL REGULATOR RUTR"/>
    <property type="match status" value="1"/>
</dbReference>
<dbReference type="RefSeq" id="WP_277279668.1">
    <property type="nucleotide sequence ID" value="NZ_JAROCY010000018.1"/>
</dbReference>
<evidence type="ECO:0000313" key="6">
    <source>
        <dbReference type="Proteomes" id="UP001222770"/>
    </source>
</evidence>
<proteinExistence type="predicted"/>
<dbReference type="EMBL" id="JAROCY010000018">
    <property type="protein sequence ID" value="MDF8334897.1"/>
    <property type="molecule type" value="Genomic_DNA"/>
</dbReference>
<keyword evidence="2" id="KW-0238">DNA-binding</keyword>
<dbReference type="InterPro" id="IPR009057">
    <property type="entry name" value="Homeodomain-like_sf"/>
</dbReference>
<keyword evidence="3" id="KW-0804">Transcription</keyword>
<reference evidence="5 6" key="1">
    <citation type="submission" date="2023-03" db="EMBL/GenBank/DDBJ databases">
        <title>Novosphingobium cyanobacteriorum sp. nov., isolated from a eutrophic reservoir during the Microcystis bloom period.</title>
        <authorList>
            <person name="Kang M."/>
            <person name="Le V."/>
            <person name="Ko S.-R."/>
            <person name="Lee S.-A."/>
            <person name="Ahn C.-Y."/>
        </authorList>
    </citation>
    <scope>NUCLEOTIDE SEQUENCE [LARGE SCALE GENOMIC DNA]</scope>
    <source>
        <strain evidence="5 6">HBC54</strain>
    </source>
</reference>
<comment type="caution">
    <text evidence="5">The sequence shown here is derived from an EMBL/GenBank/DDBJ whole genome shotgun (WGS) entry which is preliminary data.</text>
</comment>
<evidence type="ECO:0000256" key="2">
    <source>
        <dbReference type="ARBA" id="ARBA00023125"/>
    </source>
</evidence>
<dbReference type="Proteomes" id="UP001222770">
    <property type="component" value="Unassembled WGS sequence"/>
</dbReference>
<name>A0ABT6CLV1_9SPHN</name>
<accession>A0ABT6CLV1</accession>
<gene>
    <name evidence="5" type="ORF">POM99_16945</name>
</gene>
<keyword evidence="1" id="KW-0805">Transcription regulation</keyword>
<feature type="domain" description="HTH tetR-type" evidence="4">
    <location>
        <begin position="19"/>
        <end position="63"/>
    </location>
</feature>
<evidence type="ECO:0000313" key="5">
    <source>
        <dbReference type="EMBL" id="MDF8334897.1"/>
    </source>
</evidence>
<dbReference type="Pfam" id="PF00440">
    <property type="entry name" value="TetR_N"/>
    <property type="match status" value="1"/>
</dbReference>
<dbReference type="InterPro" id="IPR050109">
    <property type="entry name" value="HTH-type_TetR-like_transc_reg"/>
</dbReference>